<dbReference type="PROSITE" id="PS50994">
    <property type="entry name" value="INTEGRASE"/>
    <property type="match status" value="1"/>
</dbReference>
<dbReference type="PANTHER" id="PTHR35004">
    <property type="entry name" value="TRANSPOSASE RV3428C-RELATED"/>
    <property type="match status" value="1"/>
</dbReference>
<accession>E0UMW2</accession>
<dbReference type="KEGG" id="cyj:Cyan7822_6518"/>
<keyword evidence="2" id="KW-0614">Plasmid</keyword>
<dbReference type="InterPro" id="IPR001584">
    <property type="entry name" value="Integrase_cat-core"/>
</dbReference>
<dbReference type="Proteomes" id="UP000008206">
    <property type="component" value="Plasmid Cy782205"/>
</dbReference>
<geneLocation type="plasmid" evidence="2 4">
    <name>Cy782202</name>
</geneLocation>
<dbReference type="KEGG" id="cyj:Cyan7822_6641"/>
<dbReference type="EMBL" id="CP002200">
    <property type="protein sequence ID" value="ADN18292.1"/>
    <property type="molecule type" value="Genomic_DNA"/>
</dbReference>
<keyword evidence="4" id="KW-1185">Reference proteome</keyword>
<evidence type="ECO:0000313" key="3">
    <source>
        <dbReference type="EMBL" id="ADN18654.1"/>
    </source>
</evidence>
<name>E0UMW2_GLOV7</name>
<dbReference type="GO" id="GO:0015074">
    <property type="term" value="P:DNA integration"/>
    <property type="evidence" value="ECO:0007669"/>
    <property type="project" value="InterPro"/>
</dbReference>
<dbReference type="PANTHER" id="PTHR35004:SF7">
    <property type="entry name" value="INTEGRASE PROTEIN"/>
    <property type="match status" value="1"/>
</dbReference>
<geneLocation type="plasmid" evidence="3 4">
    <name>Cy782205</name>
</geneLocation>
<protein>
    <submittedName>
        <fullName evidence="2">Integrase catalytic region</fullName>
    </submittedName>
</protein>
<dbReference type="HOGENOM" id="CLU_579449_0_0_3"/>
<dbReference type="Proteomes" id="UP000008206">
    <property type="component" value="Plasmid Cy782202"/>
</dbReference>
<evidence type="ECO:0000313" key="2">
    <source>
        <dbReference type="EMBL" id="ADN18292.1"/>
    </source>
</evidence>
<reference evidence="2" key="1">
    <citation type="submission" date="2010-09" db="EMBL/GenBank/DDBJ databases">
        <title>Complete sequence of Plasmid2 of Cyanothece sp. PCC 7822.</title>
        <authorList>
            <consortium name="US DOE Joint Genome Institute"/>
            <person name="Lucas S."/>
            <person name="Copeland A."/>
            <person name="Lapidus A."/>
            <person name="Cheng J.-F."/>
            <person name="Bruce D."/>
            <person name="Goodwin L."/>
            <person name="Pitluck S."/>
            <person name="Saunders E."/>
            <person name="Brettin T."/>
            <person name="Detter J.C."/>
            <person name="Han C."/>
            <person name="Land M."/>
            <person name="Hauser L."/>
            <person name="Chang Y.-J."/>
            <person name="Jeffries C."/>
            <person name="Kyrpides N."/>
            <person name="Ivanova N."/>
            <person name="Mikhailova N."/>
            <person name="Pakrasi H."/>
            <person name="Sherman L."/>
            <person name="Woyke T."/>
        </authorList>
    </citation>
    <scope>NUCLEOTIDE SEQUENCE</scope>
    <source>
        <strain evidence="2">PCC 7822</strain>
        <plasmid evidence="2">Cy782202</plasmid>
    </source>
</reference>
<dbReference type="SUPFAM" id="SSF53098">
    <property type="entry name" value="Ribonuclease H-like"/>
    <property type="match status" value="1"/>
</dbReference>
<dbReference type="InterPro" id="IPR012337">
    <property type="entry name" value="RNaseH-like_sf"/>
</dbReference>
<evidence type="ECO:0000313" key="4">
    <source>
        <dbReference type="Proteomes" id="UP000008206"/>
    </source>
</evidence>
<dbReference type="EMBL" id="CP002203">
    <property type="protein sequence ID" value="ADN18654.1"/>
    <property type="molecule type" value="Genomic_DNA"/>
</dbReference>
<proteinExistence type="predicted"/>
<dbReference type="InterPro" id="IPR036397">
    <property type="entry name" value="RNaseH_sf"/>
</dbReference>
<evidence type="ECO:0000259" key="1">
    <source>
        <dbReference type="PROSITE" id="PS50994"/>
    </source>
</evidence>
<dbReference type="GO" id="GO:0003676">
    <property type="term" value="F:nucleic acid binding"/>
    <property type="evidence" value="ECO:0007669"/>
    <property type="project" value="InterPro"/>
</dbReference>
<dbReference type="AlphaFoldDB" id="E0UMW2"/>
<reference evidence="3" key="2">
    <citation type="submission" date="2010-09" db="EMBL/GenBank/DDBJ databases">
        <title>Complete sequence of Plasmid5 of Cyanothece sp. PCC 7822.</title>
        <authorList>
            <consortium name="US DOE Joint Genome Institute"/>
            <person name="Lucas S."/>
            <person name="Copeland A."/>
            <person name="Lapidus A."/>
            <person name="Cheng J.-F."/>
            <person name="Bruce D."/>
            <person name="Goodwin L."/>
            <person name="Pitluck S."/>
            <person name="Saunders E."/>
            <person name="Brettin T."/>
            <person name="Detter J.C."/>
            <person name="Han C."/>
            <person name="Land M."/>
            <person name="Hauser L."/>
            <person name="Chang Y.-J."/>
            <person name="Jeffries C."/>
            <person name="Kyrpides N."/>
            <person name="Ivanova N."/>
            <person name="Mikhailova N."/>
            <person name="Pakrasi H."/>
            <person name="Sherman L."/>
            <person name="Woyke T."/>
        </authorList>
    </citation>
    <scope>NUCLEOTIDE SEQUENCE</scope>
    <source>
        <strain evidence="3">PCC 7822</strain>
        <plasmid evidence="3">Cy782205</plasmid>
    </source>
</reference>
<gene>
    <name evidence="2" type="ordered locus">Cyan7822_6518</name>
    <name evidence="3" type="ordered locus">Cyan7822_6641</name>
</gene>
<organism evidence="2 4">
    <name type="scientific">Gloeothece verrucosa (strain PCC 7822)</name>
    <name type="common">Cyanothece sp. (strain PCC 7822)</name>
    <dbReference type="NCBI Taxonomy" id="497965"/>
    <lineage>
        <taxon>Bacteria</taxon>
        <taxon>Bacillati</taxon>
        <taxon>Cyanobacteriota</taxon>
        <taxon>Cyanophyceae</taxon>
        <taxon>Oscillatoriophycideae</taxon>
        <taxon>Chroococcales</taxon>
        <taxon>Aphanothecaceae</taxon>
        <taxon>Gloeothece</taxon>
        <taxon>Gloeothece verrucosa</taxon>
    </lineage>
</organism>
<feature type="domain" description="Integrase catalytic" evidence="1">
    <location>
        <begin position="144"/>
        <end position="344"/>
    </location>
</feature>
<dbReference type="Gene3D" id="3.30.420.10">
    <property type="entry name" value="Ribonuclease H-like superfamily/Ribonuclease H"/>
    <property type="match status" value="1"/>
</dbReference>
<sequence length="551" mass="63980">MKRKQIPPEALVVLKQRLEMLPPRCHERRVLMEETATLYGISIDTLYRALRLLSRPKSAHRADRGKPRKLSTPEMEHYCEVIAAFKIRTSNKKGRHLSTARAIELLEEYGLLTPQGFVQPPKGLLNKSTVNYYLKAWGYEHQYLIQQPPCVRFQAEYSNDCWQFDLSPSDLKHISHPSWVEPGRGNPQLMIYSIVDDRSGVCYQEYRCVYGEDVEAALRFLFNAMSAKGIEEFPFQGIPQMLYMDNGPIAKSRIFQNVMECLGISVKTHVPNGKDGRRMTARAKGKVERPFRTVKEAHETLYHFHQPETETEANQWLIKYLLHYNNQLHREGNLSRLEDWMRHLPATGIRQMCSWERFCTFAREPERRKVDGSARVSVDGVAYEVEPSLAGETVTLWWGLFDNELYVEKDEQRFGPFHPIDGPIPLHRYRKFKTSKRQERTERIEALAKQIELPLEALKKHSSLTLVNFESPLPTLIPFQDPDPFQEFTYPTILSAKRAIADYLGQPLAKLGDEQKAFIEGLLEKTLNKKQITEQVRAYFYPHQKGEPHAH</sequence>
<reference evidence="4" key="3">
    <citation type="journal article" date="2011" name="MBio">
        <title>Novel metabolic attributes of the genus Cyanothece, comprising a group of unicellular nitrogen-fixing Cyanobacteria.</title>
        <authorList>
            <person name="Bandyopadhyay A."/>
            <person name="Elvitigala T."/>
            <person name="Welsh E."/>
            <person name="Stockel J."/>
            <person name="Liberton M."/>
            <person name="Min H."/>
            <person name="Sherman L.A."/>
            <person name="Pakrasi H.B."/>
        </authorList>
    </citation>
    <scope>NUCLEOTIDE SEQUENCE [LARGE SCALE GENOMIC DNA]</scope>
    <source>
        <strain evidence="4">PCC 7822</strain>
        <plasmid evidence="4">Cy782202</plasmid>
        <plasmid evidence="4">Cy782205</plasmid>
    </source>
</reference>